<evidence type="ECO:0000256" key="1">
    <source>
        <dbReference type="ARBA" id="ARBA00004141"/>
    </source>
</evidence>
<comment type="subcellular location">
    <subcellularLocation>
        <location evidence="1">Membrane</location>
        <topology evidence="1">Multi-pass membrane protein</topology>
    </subcellularLocation>
</comment>
<dbReference type="Gene3D" id="1.20.120.1630">
    <property type="match status" value="1"/>
</dbReference>
<sequence>MASKKDSKTSVPIQPVPEKRGYEFCGPYGGFAIIFGLPVLLYGFTFLCNDVSGCPAPSLLHPSTLTIDQLKEEVGWPEGGVRALYDTKVFLWVLSYYLLQLVLYVVLPGQEVEGTELACGGRLRYKFNAFPTAMLILSGLAAGTYLDGGDFVVWVFLWDNYLQVITSSLIISWSIALFVYARSFSVPAPGQPNPELRQLAPGGHSGNVLYDFFIGRELNPRVRLPIPFVSEASRTIDIKVWCEMRPGLLGWIIMNLSNIARQYRTYGYITDSIVISTAFQAFYVLDGLYMEPALLTTMDVIMDGFGYMLSFGDLAWVPLIYNFQTRYLAIFPNQLGLQGIALVLAVTATGYIIFRGANNQKNRFRTDPNDPRVKHIKYIETAHGSKLMTSGWWGLARHINYLGDWLMSWSYSLPTGISGYVILQTVNPSTGELEKQAVQTPESRGWALIFTYFFLIYFGVLLIHRERRDEEKCKRKYGKDWDRYTSHVRNRIIPGIY</sequence>
<keyword evidence="7 13" id="KW-0560">Oxidoreductase</keyword>
<evidence type="ECO:0000256" key="7">
    <source>
        <dbReference type="ARBA" id="ARBA00023002"/>
    </source>
</evidence>
<feature type="transmembrane region" description="Helical" evidence="13">
    <location>
        <begin position="335"/>
        <end position="354"/>
    </location>
</feature>
<evidence type="ECO:0000256" key="2">
    <source>
        <dbReference type="ARBA" id="ARBA00005402"/>
    </source>
</evidence>
<feature type="transmembrane region" description="Helical" evidence="13">
    <location>
        <begin position="89"/>
        <end position="107"/>
    </location>
</feature>
<gene>
    <name evidence="14" type="ORF">BDW59DRAFT_171695</name>
</gene>
<evidence type="ECO:0000256" key="6">
    <source>
        <dbReference type="ARBA" id="ARBA00022989"/>
    </source>
</evidence>
<keyword evidence="10 13" id="KW-0472">Membrane</keyword>
<comment type="similarity">
    <text evidence="2 13">Belongs to the ERG4/ERG24 family.</text>
</comment>
<accession>A0ABR4IGJ4</accession>
<evidence type="ECO:0000256" key="3">
    <source>
        <dbReference type="ARBA" id="ARBA00022516"/>
    </source>
</evidence>
<evidence type="ECO:0000313" key="14">
    <source>
        <dbReference type="EMBL" id="KAL2826881.1"/>
    </source>
</evidence>
<evidence type="ECO:0000256" key="9">
    <source>
        <dbReference type="ARBA" id="ARBA00023098"/>
    </source>
</evidence>
<keyword evidence="5 13" id="KW-0752">Steroid biosynthesis</keyword>
<dbReference type="PROSITE" id="PS01017">
    <property type="entry name" value="STEROL_REDUCT_1"/>
    <property type="match status" value="1"/>
</dbReference>
<evidence type="ECO:0000256" key="5">
    <source>
        <dbReference type="ARBA" id="ARBA00022955"/>
    </source>
</evidence>
<evidence type="ECO:0000313" key="15">
    <source>
        <dbReference type="Proteomes" id="UP001610335"/>
    </source>
</evidence>
<keyword evidence="3 13" id="KW-0444">Lipid biosynthesis</keyword>
<evidence type="ECO:0000256" key="12">
    <source>
        <dbReference type="ARBA" id="ARBA00023221"/>
    </source>
</evidence>
<dbReference type="InterPro" id="IPR018083">
    <property type="entry name" value="Sterol_reductase_CS"/>
</dbReference>
<keyword evidence="9 13" id="KW-0443">Lipid metabolism</keyword>
<evidence type="ECO:0000256" key="10">
    <source>
        <dbReference type="ARBA" id="ARBA00023136"/>
    </source>
</evidence>
<evidence type="ECO:0000256" key="13">
    <source>
        <dbReference type="RuleBase" id="RU369120"/>
    </source>
</evidence>
<evidence type="ECO:0000256" key="11">
    <source>
        <dbReference type="ARBA" id="ARBA00023166"/>
    </source>
</evidence>
<feature type="transmembrane region" description="Helical" evidence="13">
    <location>
        <begin position="445"/>
        <end position="464"/>
    </location>
</feature>
<dbReference type="InterPro" id="IPR001171">
    <property type="entry name" value="ERG24_DHCR-like"/>
</dbReference>
<dbReference type="PANTHER" id="PTHR21257">
    <property type="entry name" value="DELTA(14)-STEROL REDUCTASE"/>
    <property type="match status" value="1"/>
</dbReference>
<feature type="transmembrane region" description="Helical" evidence="13">
    <location>
        <begin position="127"/>
        <end position="146"/>
    </location>
</feature>
<proteinExistence type="inferred from homology"/>
<feature type="transmembrane region" description="Helical" evidence="13">
    <location>
        <begin position="21"/>
        <end position="42"/>
    </location>
</feature>
<feature type="transmembrane region" description="Helical" evidence="13">
    <location>
        <begin position="266"/>
        <end position="285"/>
    </location>
</feature>
<evidence type="ECO:0000256" key="4">
    <source>
        <dbReference type="ARBA" id="ARBA00022692"/>
    </source>
</evidence>
<dbReference type="Proteomes" id="UP001610335">
    <property type="component" value="Unassembled WGS sequence"/>
</dbReference>
<keyword evidence="11 13" id="KW-1207">Sterol metabolism</keyword>
<protein>
    <recommendedName>
        <fullName evidence="13">Delta(14)-sterol reductase</fullName>
    </recommendedName>
    <alternativeName>
        <fullName evidence="13">C-14 sterol reductase</fullName>
    </alternativeName>
    <alternativeName>
        <fullName evidence="13">Sterol C14-reductase</fullName>
    </alternativeName>
</protein>
<keyword evidence="4 13" id="KW-0812">Transmembrane</keyword>
<reference evidence="14 15" key="1">
    <citation type="submission" date="2024-07" db="EMBL/GenBank/DDBJ databases">
        <title>Section-level genome sequencing and comparative genomics of Aspergillus sections Usti and Cavernicolus.</title>
        <authorList>
            <consortium name="Lawrence Berkeley National Laboratory"/>
            <person name="Nybo J.L."/>
            <person name="Vesth T.C."/>
            <person name="Theobald S."/>
            <person name="Frisvad J.C."/>
            <person name="Larsen T.O."/>
            <person name="Kjaerboelling I."/>
            <person name="Rothschild-Mancinelli K."/>
            <person name="Lyhne E.K."/>
            <person name="Kogle M.E."/>
            <person name="Barry K."/>
            <person name="Clum A."/>
            <person name="Na H."/>
            <person name="Ledsgaard L."/>
            <person name="Lin J."/>
            <person name="Lipzen A."/>
            <person name="Kuo A."/>
            <person name="Riley R."/>
            <person name="Mondo S."/>
            <person name="LaButti K."/>
            <person name="Haridas S."/>
            <person name="Pangalinan J."/>
            <person name="Salamov A.A."/>
            <person name="Simmons B.A."/>
            <person name="Magnuson J.K."/>
            <person name="Chen J."/>
            <person name="Drula E."/>
            <person name="Henrissat B."/>
            <person name="Wiebenga A."/>
            <person name="Lubbers R.J."/>
            <person name="Gomes A.C."/>
            <person name="Makela M.R."/>
            <person name="Stajich J."/>
            <person name="Grigoriev I.V."/>
            <person name="Mortensen U.H."/>
            <person name="De vries R.P."/>
            <person name="Baker S.E."/>
            <person name="Andersen M.R."/>
        </authorList>
    </citation>
    <scope>NUCLEOTIDE SEQUENCE [LARGE SCALE GENOMIC DNA]</scope>
    <source>
        <strain evidence="14 15">CBS 600.67</strain>
    </source>
</reference>
<keyword evidence="8 13" id="KW-0756">Sterol biosynthesis</keyword>
<feature type="transmembrane region" description="Helical" evidence="13">
    <location>
        <begin position="161"/>
        <end position="181"/>
    </location>
</feature>
<keyword evidence="6 13" id="KW-1133">Transmembrane helix</keyword>
<dbReference type="PANTHER" id="PTHR21257:SF52">
    <property type="entry name" value="DELTA(14)-STEROL REDUCTASE TM7SF2"/>
    <property type="match status" value="1"/>
</dbReference>
<evidence type="ECO:0000256" key="8">
    <source>
        <dbReference type="ARBA" id="ARBA00023011"/>
    </source>
</evidence>
<dbReference type="PROSITE" id="PS01018">
    <property type="entry name" value="STEROL_REDUCT_2"/>
    <property type="match status" value="1"/>
</dbReference>
<comment type="caution">
    <text evidence="14">The sequence shown here is derived from an EMBL/GenBank/DDBJ whole genome shotgun (WGS) entry which is preliminary data.</text>
</comment>
<organism evidence="14 15">
    <name type="scientific">Aspergillus cavernicola</name>
    <dbReference type="NCBI Taxonomy" id="176166"/>
    <lineage>
        <taxon>Eukaryota</taxon>
        <taxon>Fungi</taxon>
        <taxon>Dikarya</taxon>
        <taxon>Ascomycota</taxon>
        <taxon>Pezizomycotina</taxon>
        <taxon>Eurotiomycetes</taxon>
        <taxon>Eurotiomycetidae</taxon>
        <taxon>Eurotiales</taxon>
        <taxon>Aspergillaceae</taxon>
        <taxon>Aspergillus</taxon>
        <taxon>Aspergillus subgen. Nidulantes</taxon>
    </lineage>
</organism>
<dbReference type="Pfam" id="PF01222">
    <property type="entry name" value="ERG4_ERG24"/>
    <property type="match status" value="1"/>
</dbReference>
<dbReference type="EMBL" id="JBFXLS010000028">
    <property type="protein sequence ID" value="KAL2826881.1"/>
    <property type="molecule type" value="Genomic_DNA"/>
</dbReference>
<feature type="transmembrane region" description="Helical" evidence="13">
    <location>
        <begin position="305"/>
        <end position="323"/>
    </location>
</feature>
<name>A0ABR4IGJ4_9EURO</name>
<keyword evidence="12 13" id="KW-0753">Steroid metabolism</keyword>
<keyword evidence="15" id="KW-1185">Reference proteome</keyword>